<dbReference type="InterPro" id="IPR002130">
    <property type="entry name" value="Cyclophilin-type_PPIase_dom"/>
</dbReference>
<feature type="domain" description="PPIase cyclophilin-type" evidence="4">
    <location>
        <begin position="23"/>
        <end position="172"/>
    </location>
</feature>
<evidence type="ECO:0000256" key="3">
    <source>
        <dbReference type="ARBA" id="ARBA00023235"/>
    </source>
</evidence>
<evidence type="ECO:0000256" key="2">
    <source>
        <dbReference type="ARBA" id="ARBA00023110"/>
    </source>
</evidence>
<comment type="caution">
    <text evidence="5">The sequence shown here is derived from an EMBL/GenBank/DDBJ whole genome shotgun (WGS) entry which is preliminary data.</text>
</comment>
<dbReference type="SUPFAM" id="SSF50891">
    <property type="entry name" value="Cyclophilin-like"/>
    <property type="match status" value="1"/>
</dbReference>
<feature type="non-terminal residue" evidence="5">
    <location>
        <position position="225"/>
    </location>
</feature>
<dbReference type="EC" id="5.2.1.8" evidence="1"/>
<dbReference type="PROSITE" id="PS50072">
    <property type="entry name" value="CSA_PPIASE_2"/>
    <property type="match status" value="1"/>
</dbReference>
<keyword evidence="3" id="KW-0413">Isomerase</keyword>
<gene>
    <name evidence="5" type="ORF">S01H4_43169</name>
</gene>
<dbReference type="InterPro" id="IPR029000">
    <property type="entry name" value="Cyclophilin-like_dom_sf"/>
</dbReference>
<dbReference type="PANTHER" id="PTHR43246">
    <property type="entry name" value="PEPTIDYL-PROLYL CIS-TRANS ISOMERASE CYP38, CHLOROPLASTIC"/>
    <property type="match status" value="1"/>
</dbReference>
<dbReference type="InterPro" id="IPR044665">
    <property type="entry name" value="E_coli_cyclophilin_A-like"/>
</dbReference>
<name>X1BLD2_9ZZZZ</name>
<dbReference type="Pfam" id="PF00160">
    <property type="entry name" value="Pro_isomerase"/>
    <property type="match status" value="1"/>
</dbReference>
<keyword evidence="2" id="KW-0697">Rotamase</keyword>
<evidence type="ECO:0000313" key="5">
    <source>
        <dbReference type="EMBL" id="GAG96734.1"/>
    </source>
</evidence>
<dbReference type="AlphaFoldDB" id="X1BLD2"/>
<evidence type="ECO:0000256" key="1">
    <source>
        <dbReference type="ARBA" id="ARBA00013194"/>
    </source>
</evidence>
<dbReference type="PRINTS" id="PR00153">
    <property type="entry name" value="CSAPPISMRASE"/>
</dbReference>
<proteinExistence type="predicted"/>
<dbReference type="GO" id="GO:0003755">
    <property type="term" value="F:peptidyl-prolyl cis-trans isomerase activity"/>
    <property type="evidence" value="ECO:0007669"/>
    <property type="project" value="UniProtKB-KW"/>
</dbReference>
<accession>X1BLD2</accession>
<sequence>MHHAPQTPDSLHRNRQGTDVVMQTPFGAVEIELFDEETPETVANFLNYVNDGAYANSFIHRSDPGFVVQGGGFTFVDGAPVEIPTDPPVINEPGISNLRGTIAMAKRSGDANSATSQWFFNLADNSANLDNSNGGFTVFGQVIGNGMDVIDQIAALQVWKFDSPFGELPLIDYPGSGSVTEDHLVMIDIEEVNDFLINPGLNDAWYYPVTDGQGFLIIVYPLREE</sequence>
<dbReference type="Gene3D" id="2.40.100.10">
    <property type="entry name" value="Cyclophilin-like"/>
    <property type="match status" value="1"/>
</dbReference>
<reference evidence="5" key="1">
    <citation type="journal article" date="2014" name="Front. Microbiol.">
        <title>High frequency of phylogenetically diverse reductive dehalogenase-homologous genes in deep subseafloor sedimentary metagenomes.</title>
        <authorList>
            <person name="Kawai M."/>
            <person name="Futagami T."/>
            <person name="Toyoda A."/>
            <person name="Takaki Y."/>
            <person name="Nishi S."/>
            <person name="Hori S."/>
            <person name="Arai W."/>
            <person name="Tsubouchi T."/>
            <person name="Morono Y."/>
            <person name="Uchiyama I."/>
            <person name="Ito T."/>
            <person name="Fujiyama A."/>
            <person name="Inagaki F."/>
            <person name="Takami H."/>
        </authorList>
    </citation>
    <scope>NUCLEOTIDE SEQUENCE</scope>
    <source>
        <strain evidence="5">Expedition CK06-06</strain>
    </source>
</reference>
<dbReference type="EMBL" id="BART01023786">
    <property type="protein sequence ID" value="GAG96734.1"/>
    <property type="molecule type" value="Genomic_DNA"/>
</dbReference>
<protein>
    <recommendedName>
        <fullName evidence="1">peptidylprolyl isomerase</fullName>
        <ecNumber evidence="1">5.2.1.8</ecNumber>
    </recommendedName>
</protein>
<evidence type="ECO:0000259" key="4">
    <source>
        <dbReference type="PROSITE" id="PS50072"/>
    </source>
</evidence>
<organism evidence="5">
    <name type="scientific">marine sediment metagenome</name>
    <dbReference type="NCBI Taxonomy" id="412755"/>
    <lineage>
        <taxon>unclassified sequences</taxon>
        <taxon>metagenomes</taxon>
        <taxon>ecological metagenomes</taxon>
    </lineage>
</organism>